<dbReference type="Gene3D" id="1.50.10.150">
    <property type="entry name" value="Voltage-dependent anion channel"/>
    <property type="match status" value="1"/>
</dbReference>
<dbReference type="PANTHER" id="PTHR37955:SF1">
    <property type="entry name" value="DEP DOMAIN-CONTAINING PROTEIN"/>
    <property type="match status" value="1"/>
</dbReference>
<gene>
    <name evidence="6" type="ORF">E1B25_09720</name>
</gene>
<keyword evidence="7" id="KW-1185">Reference proteome</keyword>
<comment type="subcellular location">
    <subcellularLocation>
        <location evidence="1">Membrane</location>
        <topology evidence="1">Multi-pass membrane protein</topology>
    </subcellularLocation>
</comment>
<feature type="transmembrane region" description="Helical" evidence="5">
    <location>
        <begin position="179"/>
        <end position="198"/>
    </location>
</feature>
<keyword evidence="2 5" id="KW-0812">Transmembrane</keyword>
<dbReference type="InterPro" id="IPR038665">
    <property type="entry name" value="Voltage-dep_anion_channel_sf"/>
</dbReference>
<feature type="transmembrane region" description="Helical" evidence="5">
    <location>
        <begin position="49"/>
        <end position="73"/>
    </location>
</feature>
<dbReference type="OrthoDB" id="958273at2"/>
<dbReference type="RefSeq" id="WP_132828797.1">
    <property type="nucleotide sequence ID" value="NZ_SMFP01000005.1"/>
</dbReference>
<keyword evidence="3 5" id="KW-1133">Transmembrane helix</keyword>
<feature type="transmembrane region" description="Helical" evidence="5">
    <location>
        <begin position="93"/>
        <end position="114"/>
    </location>
</feature>
<comment type="caution">
    <text evidence="6">The sequence shown here is derived from an EMBL/GenBank/DDBJ whole genome shotgun (WGS) entry which is preliminary data.</text>
</comment>
<feature type="transmembrane region" description="Helical" evidence="5">
    <location>
        <begin position="293"/>
        <end position="315"/>
    </location>
</feature>
<dbReference type="CDD" id="cd09323">
    <property type="entry name" value="TDT_SLAC1_like"/>
    <property type="match status" value="1"/>
</dbReference>
<dbReference type="EMBL" id="SMFP01000005">
    <property type="protein sequence ID" value="TDE38392.1"/>
    <property type="molecule type" value="Genomic_DNA"/>
</dbReference>
<evidence type="ECO:0000313" key="7">
    <source>
        <dbReference type="Proteomes" id="UP000294662"/>
    </source>
</evidence>
<feature type="transmembrane region" description="Helical" evidence="5">
    <location>
        <begin position="210"/>
        <end position="231"/>
    </location>
</feature>
<dbReference type="InterPro" id="IPR004695">
    <property type="entry name" value="SLAC1/Mae1/Ssu1/TehA"/>
</dbReference>
<feature type="transmembrane region" description="Helical" evidence="5">
    <location>
        <begin position="153"/>
        <end position="173"/>
    </location>
</feature>
<organism evidence="6 7">
    <name type="scientific">Antarcticimicrobium sediminis</name>
    <dbReference type="NCBI Taxonomy" id="2546227"/>
    <lineage>
        <taxon>Bacteria</taxon>
        <taxon>Pseudomonadati</taxon>
        <taxon>Pseudomonadota</taxon>
        <taxon>Alphaproteobacteria</taxon>
        <taxon>Rhodobacterales</taxon>
        <taxon>Paracoccaceae</taxon>
        <taxon>Antarcticimicrobium</taxon>
    </lineage>
</organism>
<reference evidence="6 7" key="1">
    <citation type="submission" date="2019-03" db="EMBL/GenBank/DDBJ databases">
        <authorList>
            <person name="Zhang S."/>
        </authorList>
    </citation>
    <scope>NUCLEOTIDE SEQUENCE [LARGE SCALE GENOMIC DNA]</scope>
    <source>
        <strain evidence="6 7">S4J41</strain>
    </source>
</reference>
<dbReference type="Pfam" id="PF03595">
    <property type="entry name" value="SLAC1"/>
    <property type="match status" value="1"/>
</dbReference>
<dbReference type="AlphaFoldDB" id="A0A4R5EUC7"/>
<feature type="transmembrane region" description="Helical" evidence="5">
    <location>
        <begin position="120"/>
        <end position="141"/>
    </location>
</feature>
<accession>A0A4R5EUC7</accession>
<evidence type="ECO:0000256" key="5">
    <source>
        <dbReference type="SAM" id="Phobius"/>
    </source>
</evidence>
<name>A0A4R5EUC7_9RHOB</name>
<evidence type="ECO:0000256" key="4">
    <source>
        <dbReference type="ARBA" id="ARBA00023136"/>
    </source>
</evidence>
<dbReference type="Proteomes" id="UP000294662">
    <property type="component" value="Unassembled WGS sequence"/>
</dbReference>
<sequence length="330" mass="36088">MSDASPPGQQPEEAEFHRLAHFPITFFAIVMGLMGLVLALHGAHDTLPWAAPVAQVVLYLAAAVFVTLIGFYIAKILRHPTAVQGEWNHPVRLAFFPAVSISMLLTATACYTDYPQLARVLWLLGTAGQGVLTIAVVSGWISHRSFEVAHLTPAWFIPAVGNVIVPVVGVRLGHPEISWLFFSGGVMFWIVLLTLVMNRLVFHNPIPARLFPTLVILIAPPAVAFVAYYQLVGVIDTFAHILLNTAYVFALLVLVQVPKLLRLPFALSWWALSFPVAAMTIASFLYARLAQSGSHLVVGYVALVALVAIIVGLVYRTLIAIFHDEICQPE</sequence>
<dbReference type="InterPro" id="IPR052951">
    <property type="entry name" value="Tellurite_res_ion_channel"/>
</dbReference>
<feature type="transmembrane region" description="Helical" evidence="5">
    <location>
        <begin position="20"/>
        <end position="43"/>
    </location>
</feature>
<evidence type="ECO:0000256" key="2">
    <source>
        <dbReference type="ARBA" id="ARBA00022692"/>
    </source>
</evidence>
<feature type="transmembrane region" description="Helical" evidence="5">
    <location>
        <begin position="237"/>
        <end position="255"/>
    </location>
</feature>
<proteinExistence type="predicted"/>
<evidence type="ECO:0000313" key="6">
    <source>
        <dbReference type="EMBL" id="TDE38392.1"/>
    </source>
</evidence>
<feature type="transmembrane region" description="Helical" evidence="5">
    <location>
        <begin position="267"/>
        <end position="287"/>
    </location>
</feature>
<dbReference type="PANTHER" id="PTHR37955">
    <property type="entry name" value="TELLURITE RESISTANCE PROTEIN TEHA"/>
    <property type="match status" value="1"/>
</dbReference>
<keyword evidence="4 5" id="KW-0472">Membrane</keyword>
<dbReference type="GO" id="GO:0046583">
    <property type="term" value="F:monoatomic cation efflux transmembrane transporter activity"/>
    <property type="evidence" value="ECO:0007669"/>
    <property type="project" value="TreeGrafter"/>
</dbReference>
<dbReference type="GO" id="GO:0005886">
    <property type="term" value="C:plasma membrane"/>
    <property type="evidence" value="ECO:0007669"/>
    <property type="project" value="TreeGrafter"/>
</dbReference>
<evidence type="ECO:0000256" key="3">
    <source>
        <dbReference type="ARBA" id="ARBA00022989"/>
    </source>
</evidence>
<protein>
    <submittedName>
        <fullName evidence="6">C4-dicarboxylate ABC transporter</fullName>
    </submittedName>
</protein>
<evidence type="ECO:0000256" key="1">
    <source>
        <dbReference type="ARBA" id="ARBA00004141"/>
    </source>
</evidence>